<reference evidence="1 2" key="1">
    <citation type="journal article" date="2019" name="Microorganisms">
        <title>Paenibacillus lutrae sp. nov., A Chitinolytic Species Isolated from A River Otter in Castril Natural Park, Granada, Spain.</title>
        <authorList>
            <person name="Rodriguez M."/>
            <person name="Reina J.C."/>
            <person name="Bejar V."/>
            <person name="Llamas I."/>
        </authorList>
    </citation>
    <scope>NUCLEOTIDE SEQUENCE [LARGE SCALE GENOMIC DNA]</scope>
    <source>
        <strain evidence="1 2">N10</strain>
    </source>
</reference>
<accession>A0A7X3FIV1</accession>
<dbReference type="EMBL" id="RHLK01000006">
    <property type="protein sequence ID" value="MVP00387.1"/>
    <property type="molecule type" value="Genomic_DNA"/>
</dbReference>
<gene>
    <name evidence="1" type="ORF">EDM21_12775</name>
</gene>
<sequence>MTKTIRHDGKEFIVVEEHGPDEVTAYRESVKGHIEIYTAVPFYEPRVDLLHIKSIEKILAWREFTEEVERNDRQLELHWRLNREIEQEANVG</sequence>
<evidence type="ECO:0000313" key="1">
    <source>
        <dbReference type="EMBL" id="MVP00387.1"/>
    </source>
</evidence>
<dbReference type="AlphaFoldDB" id="A0A7X3FIV1"/>
<evidence type="ECO:0000313" key="2">
    <source>
        <dbReference type="Proteomes" id="UP000490800"/>
    </source>
</evidence>
<dbReference type="RefSeq" id="WP_157336018.1">
    <property type="nucleotide sequence ID" value="NZ_RHLK01000006.1"/>
</dbReference>
<comment type="caution">
    <text evidence="1">The sequence shown here is derived from an EMBL/GenBank/DDBJ whole genome shotgun (WGS) entry which is preliminary data.</text>
</comment>
<protein>
    <submittedName>
        <fullName evidence="1">Uncharacterized protein</fullName>
    </submittedName>
</protein>
<dbReference type="Proteomes" id="UP000490800">
    <property type="component" value="Unassembled WGS sequence"/>
</dbReference>
<proteinExistence type="predicted"/>
<name>A0A7X3FIV1_9BACL</name>
<organism evidence="1 2">
    <name type="scientific">Paenibacillus lutrae</name>
    <dbReference type="NCBI Taxonomy" id="2078573"/>
    <lineage>
        <taxon>Bacteria</taxon>
        <taxon>Bacillati</taxon>
        <taxon>Bacillota</taxon>
        <taxon>Bacilli</taxon>
        <taxon>Bacillales</taxon>
        <taxon>Paenibacillaceae</taxon>
        <taxon>Paenibacillus</taxon>
    </lineage>
</organism>
<keyword evidence="2" id="KW-1185">Reference proteome</keyword>